<organism evidence="1 2">
    <name type="scientific">Chaenocephalus aceratus</name>
    <name type="common">Blackfin icefish</name>
    <name type="synonym">Chaenichthys aceratus</name>
    <dbReference type="NCBI Taxonomy" id="36190"/>
    <lineage>
        <taxon>Eukaryota</taxon>
        <taxon>Metazoa</taxon>
        <taxon>Chordata</taxon>
        <taxon>Craniata</taxon>
        <taxon>Vertebrata</taxon>
        <taxon>Euteleostomi</taxon>
        <taxon>Actinopterygii</taxon>
        <taxon>Neopterygii</taxon>
        <taxon>Teleostei</taxon>
        <taxon>Neoteleostei</taxon>
        <taxon>Acanthomorphata</taxon>
        <taxon>Eupercaria</taxon>
        <taxon>Perciformes</taxon>
        <taxon>Notothenioidei</taxon>
        <taxon>Channichthyidae</taxon>
        <taxon>Chaenocephalus</taxon>
    </lineage>
</organism>
<evidence type="ECO:0000313" key="2">
    <source>
        <dbReference type="Proteomes" id="UP001057452"/>
    </source>
</evidence>
<accession>A0ACB9VZ15</accession>
<comment type="caution">
    <text evidence="1">The sequence shown here is derived from an EMBL/GenBank/DDBJ whole genome shotgun (WGS) entry which is preliminary data.</text>
</comment>
<sequence>MSRPISALQIEKLVHWGHEGRMCNSTAMDISGCDPAVLRAWLQRGISGDRGELSVSFPLVLCGPVPEMLGPKRA</sequence>
<proteinExistence type="predicted"/>
<name>A0ACB9VZ15_CHAAC</name>
<gene>
    <name evidence="1" type="ORF">KUCAC02_010348</name>
</gene>
<dbReference type="Proteomes" id="UP001057452">
    <property type="component" value="Chromosome 21"/>
</dbReference>
<dbReference type="EMBL" id="CM043805">
    <property type="protein sequence ID" value="KAI4805751.1"/>
    <property type="molecule type" value="Genomic_DNA"/>
</dbReference>
<protein>
    <submittedName>
        <fullName evidence="1">Uncharacterized protein</fullName>
    </submittedName>
</protein>
<reference evidence="1" key="1">
    <citation type="submission" date="2022-05" db="EMBL/GenBank/DDBJ databases">
        <title>Chromosome-level genome of Chaenocephalus aceratus.</title>
        <authorList>
            <person name="Park H."/>
        </authorList>
    </citation>
    <scope>NUCLEOTIDE SEQUENCE</scope>
    <source>
        <strain evidence="1">KU_202001</strain>
    </source>
</reference>
<evidence type="ECO:0000313" key="1">
    <source>
        <dbReference type="EMBL" id="KAI4805751.1"/>
    </source>
</evidence>
<keyword evidence="2" id="KW-1185">Reference proteome</keyword>